<accession>A0A7C3PH56</accession>
<dbReference type="GO" id="GO:0016740">
    <property type="term" value="F:transferase activity"/>
    <property type="evidence" value="ECO:0007669"/>
    <property type="project" value="UniProtKB-KW"/>
</dbReference>
<keyword evidence="4" id="KW-0963">Cytoplasm</keyword>
<gene>
    <name evidence="11" type="primary">tsaE</name>
    <name evidence="11" type="ORF">ENR64_07885</name>
</gene>
<reference evidence="11" key="1">
    <citation type="journal article" date="2020" name="mSystems">
        <title>Genome- and Community-Level Interaction Insights into Carbon Utilization and Element Cycling Functions of Hydrothermarchaeota in Hydrothermal Sediment.</title>
        <authorList>
            <person name="Zhou Z."/>
            <person name="Liu Y."/>
            <person name="Xu W."/>
            <person name="Pan J."/>
            <person name="Luo Z.H."/>
            <person name="Li M."/>
        </authorList>
    </citation>
    <scope>NUCLEOTIDE SEQUENCE [LARGE SCALE GENOMIC DNA]</scope>
    <source>
        <strain evidence="11">SpSt-418</strain>
    </source>
</reference>
<keyword evidence="5" id="KW-0819">tRNA processing</keyword>
<name>A0A7C3PH56_9CYAN</name>
<dbReference type="GO" id="GO:0002949">
    <property type="term" value="P:tRNA threonylcarbamoyladenosine modification"/>
    <property type="evidence" value="ECO:0007669"/>
    <property type="project" value="InterPro"/>
</dbReference>
<evidence type="ECO:0000256" key="10">
    <source>
        <dbReference type="ARBA" id="ARBA00032441"/>
    </source>
</evidence>
<evidence type="ECO:0000256" key="8">
    <source>
        <dbReference type="ARBA" id="ARBA00022840"/>
    </source>
</evidence>
<dbReference type="Pfam" id="PF02367">
    <property type="entry name" value="TsaE"/>
    <property type="match status" value="1"/>
</dbReference>
<comment type="caution">
    <text evidence="11">The sequence shown here is derived from an EMBL/GenBank/DDBJ whole genome shotgun (WGS) entry which is preliminary data.</text>
</comment>
<dbReference type="NCBIfam" id="TIGR00150">
    <property type="entry name" value="T6A_YjeE"/>
    <property type="match status" value="1"/>
</dbReference>
<proteinExistence type="inferred from homology"/>
<evidence type="ECO:0000256" key="7">
    <source>
        <dbReference type="ARBA" id="ARBA00022741"/>
    </source>
</evidence>
<dbReference type="InterPro" id="IPR003442">
    <property type="entry name" value="T6A_TsaE"/>
</dbReference>
<evidence type="ECO:0000256" key="9">
    <source>
        <dbReference type="ARBA" id="ARBA00022842"/>
    </source>
</evidence>
<dbReference type="InterPro" id="IPR027417">
    <property type="entry name" value="P-loop_NTPase"/>
</dbReference>
<keyword evidence="9" id="KW-0460">Magnesium</keyword>
<dbReference type="PANTHER" id="PTHR33540:SF2">
    <property type="entry name" value="TRNA THREONYLCARBAMOYLADENOSINE BIOSYNTHESIS PROTEIN TSAE"/>
    <property type="match status" value="1"/>
</dbReference>
<evidence type="ECO:0000256" key="1">
    <source>
        <dbReference type="ARBA" id="ARBA00004496"/>
    </source>
</evidence>
<dbReference type="GO" id="GO:0005737">
    <property type="term" value="C:cytoplasm"/>
    <property type="evidence" value="ECO:0007669"/>
    <property type="project" value="UniProtKB-SubCell"/>
</dbReference>
<comment type="subcellular location">
    <subcellularLocation>
        <location evidence="1">Cytoplasm</location>
    </subcellularLocation>
</comment>
<evidence type="ECO:0000256" key="4">
    <source>
        <dbReference type="ARBA" id="ARBA00022490"/>
    </source>
</evidence>
<dbReference type="GO" id="GO:0005524">
    <property type="term" value="F:ATP binding"/>
    <property type="evidence" value="ECO:0007669"/>
    <property type="project" value="UniProtKB-KW"/>
</dbReference>
<evidence type="ECO:0000256" key="5">
    <source>
        <dbReference type="ARBA" id="ARBA00022694"/>
    </source>
</evidence>
<dbReference type="PANTHER" id="PTHR33540">
    <property type="entry name" value="TRNA THREONYLCARBAMOYLADENOSINE BIOSYNTHESIS PROTEIN TSAE"/>
    <property type="match status" value="1"/>
</dbReference>
<comment type="similarity">
    <text evidence="2">Belongs to the TsaE family.</text>
</comment>
<dbReference type="SUPFAM" id="SSF52540">
    <property type="entry name" value="P-loop containing nucleoside triphosphate hydrolases"/>
    <property type="match status" value="1"/>
</dbReference>
<sequence length="179" mass="19835">MDGFNNRRDPVKIRSEQATICLPDAHATRSLGVQLGQVLPAYTVLLLQGDLGSGKTTFVQGLGEGLGIADPIDSPTFALINEYWNGRLPLYHFDLYRLSPSEAASLYPETYWEGDEKEPGIVAIEWAERLIYLPDAYLSLHFYYDYGSGRRVDWQTVGSLELAPLLVGLKLSTAQAPAE</sequence>
<evidence type="ECO:0000256" key="2">
    <source>
        <dbReference type="ARBA" id="ARBA00007599"/>
    </source>
</evidence>
<organism evidence="11">
    <name type="scientific">Oscillatoriales cyanobacterium SpSt-418</name>
    <dbReference type="NCBI Taxonomy" id="2282169"/>
    <lineage>
        <taxon>Bacteria</taxon>
        <taxon>Bacillati</taxon>
        <taxon>Cyanobacteriota</taxon>
        <taxon>Cyanophyceae</taxon>
        <taxon>Oscillatoriophycideae</taxon>
        <taxon>Oscillatoriales</taxon>
    </lineage>
</organism>
<evidence type="ECO:0000256" key="3">
    <source>
        <dbReference type="ARBA" id="ARBA00019010"/>
    </source>
</evidence>
<evidence type="ECO:0000256" key="6">
    <source>
        <dbReference type="ARBA" id="ARBA00022723"/>
    </source>
</evidence>
<dbReference type="AlphaFoldDB" id="A0A7C3PH56"/>
<keyword evidence="7" id="KW-0547">Nucleotide-binding</keyword>
<protein>
    <recommendedName>
        <fullName evidence="3">tRNA threonylcarbamoyladenosine biosynthesis protein TsaE</fullName>
    </recommendedName>
    <alternativeName>
        <fullName evidence="10">t(6)A37 threonylcarbamoyladenosine biosynthesis protein TsaE</fullName>
    </alternativeName>
</protein>
<evidence type="ECO:0000313" key="11">
    <source>
        <dbReference type="EMBL" id="HFM97676.1"/>
    </source>
</evidence>
<dbReference type="Gene3D" id="3.40.50.300">
    <property type="entry name" value="P-loop containing nucleotide triphosphate hydrolases"/>
    <property type="match status" value="1"/>
</dbReference>
<dbReference type="EMBL" id="DSRU01000101">
    <property type="protein sequence ID" value="HFM97676.1"/>
    <property type="molecule type" value="Genomic_DNA"/>
</dbReference>
<keyword evidence="6" id="KW-0479">Metal-binding</keyword>
<keyword evidence="11" id="KW-0808">Transferase</keyword>
<keyword evidence="8" id="KW-0067">ATP-binding</keyword>
<dbReference type="GO" id="GO:0046872">
    <property type="term" value="F:metal ion binding"/>
    <property type="evidence" value="ECO:0007669"/>
    <property type="project" value="UniProtKB-KW"/>
</dbReference>